<evidence type="ECO:0000313" key="1">
    <source>
        <dbReference type="EMBL" id="CAI4013588.1"/>
    </source>
</evidence>
<dbReference type="SUPFAM" id="SSF56672">
    <property type="entry name" value="DNA/RNA polymerases"/>
    <property type="match status" value="1"/>
</dbReference>
<name>A0A9P1GHQ4_9DINO</name>
<evidence type="ECO:0000313" key="2">
    <source>
        <dbReference type="EMBL" id="CAL1166963.1"/>
    </source>
</evidence>
<dbReference type="PANTHER" id="PTHR33050">
    <property type="entry name" value="REVERSE TRANSCRIPTASE DOMAIN-CONTAINING PROTEIN"/>
    <property type="match status" value="1"/>
</dbReference>
<protein>
    <submittedName>
        <fullName evidence="3">RNase H type-1 domain-containing protein</fullName>
    </submittedName>
</protein>
<evidence type="ECO:0000313" key="4">
    <source>
        <dbReference type="Proteomes" id="UP001152797"/>
    </source>
</evidence>
<dbReference type="EMBL" id="CAMXCT010005924">
    <property type="protein sequence ID" value="CAI4013588.1"/>
    <property type="molecule type" value="Genomic_DNA"/>
</dbReference>
<dbReference type="Proteomes" id="UP001152797">
    <property type="component" value="Unassembled WGS sequence"/>
</dbReference>
<reference evidence="2" key="2">
    <citation type="submission" date="2024-04" db="EMBL/GenBank/DDBJ databases">
        <authorList>
            <person name="Chen Y."/>
            <person name="Shah S."/>
            <person name="Dougan E. K."/>
            <person name="Thang M."/>
            <person name="Chan C."/>
        </authorList>
    </citation>
    <scope>NUCLEOTIDE SEQUENCE [LARGE SCALE GENOMIC DNA]</scope>
</reference>
<proteinExistence type="predicted"/>
<keyword evidence="4" id="KW-1185">Reference proteome</keyword>
<gene>
    <name evidence="1" type="ORF">C1SCF055_LOCUS38545</name>
</gene>
<dbReference type="OrthoDB" id="448597at2759"/>
<reference evidence="1" key="1">
    <citation type="submission" date="2022-10" db="EMBL/GenBank/DDBJ databases">
        <authorList>
            <person name="Chen Y."/>
            <person name="Dougan E. K."/>
            <person name="Chan C."/>
            <person name="Rhodes N."/>
            <person name="Thang M."/>
        </authorList>
    </citation>
    <scope>NUCLEOTIDE SEQUENCE</scope>
</reference>
<dbReference type="EMBL" id="CAMXCT020005924">
    <property type="protein sequence ID" value="CAL1166963.1"/>
    <property type="molecule type" value="Genomic_DNA"/>
</dbReference>
<dbReference type="InterPro" id="IPR052055">
    <property type="entry name" value="Hepadnavirus_pol/RT"/>
</dbReference>
<dbReference type="AlphaFoldDB" id="A0A9P1GHQ4"/>
<dbReference type="PANTHER" id="PTHR33050:SF7">
    <property type="entry name" value="RIBONUCLEASE H"/>
    <property type="match status" value="1"/>
</dbReference>
<evidence type="ECO:0000313" key="3">
    <source>
        <dbReference type="EMBL" id="CAL4800900.1"/>
    </source>
</evidence>
<dbReference type="EMBL" id="CAMXCT030005924">
    <property type="protein sequence ID" value="CAL4800900.1"/>
    <property type="molecule type" value="Genomic_DNA"/>
</dbReference>
<accession>A0A9P1GHQ4</accession>
<dbReference type="InterPro" id="IPR043502">
    <property type="entry name" value="DNA/RNA_pol_sf"/>
</dbReference>
<comment type="caution">
    <text evidence="1">The sequence shown here is derived from an EMBL/GenBank/DDBJ whole genome shotgun (WGS) entry which is preliminary data.</text>
</comment>
<sequence>MNDSPPDTCLKANFIELWAKAAGDPAARLARWLQEGAPGGLRLHPDLTGLFPLSTRGSRTAPLTFAAVMALATRLLQSLLTRDHLEEKIWQDARIETDVDDPWTVLKGTPQQIDDFTCTLLIGWHLLGFPVAYRKASRSVTLKWIGMNIVVGRSTVEVHIPQDKLTEIRVLALQFLSSNVISNKELRSFVGKCMSIASVIYVWKPFVAQFYAALHSEKPASTPKGCTWTSQVKPGLHWILAFLDSHSPDCITKRTWDVNEYLSRQQRVVITWDASPWGFGAILTIDGVIVQFLYEVPCQVDIELLHLKVGDSASQQTMESLAGLIALRQWAPFWKDRRSHFSIRSDNTGALVLLGRLKTHSPTNNIIAREAALDIGVSSYGPEIAEHIPGITNKTCDFLSRIFQPGDDESWPSLLAHVPRAQLSPRTKSWWRSINSPFPASKTHSSTG</sequence>
<organism evidence="1">
    <name type="scientific">Cladocopium goreaui</name>
    <dbReference type="NCBI Taxonomy" id="2562237"/>
    <lineage>
        <taxon>Eukaryota</taxon>
        <taxon>Sar</taxon>
        <taxon>Alveolata</taxon>
        <taxon>Dinophyceae</taxon>
        <taxon>Suessiales</taxon>
        <taxon>Symbiodiniaceae</taxon>
        <taxon>Cladocopium</taxon>
    </lineage>
</organism>